<proteinExistence type="predicted"/>
<accession>A0A4C1WKB7</accession>
<gene>
    <name evidence="2" type="ORF">EVAR_29323_1</name>
</gene>
<protein>
    <submittedName>
        <fullName evidence="2">Uncharacterized protein</fullName>
    </submittedName>
</protein>
<feature type="region of interest" description="Disordered" evidence="1">
    <location>
        <begin position="80"/>
        <end position="100"/>
    </location>
</feature>
<dbReference type="EMBL" id="BGZK01000568">
    <property type="protein sequence ID" value="GBP50564.1"/>
    <property type="molecule type" value="Genomic_DNA"/>
</dbReference>
<reference evidence="2 3" key="1">
    <citation type="journal article" date="2019" name="Commun. Biol.">
        <title>The bagworm genome reveals a unique fibroin gene that provides high tensile strength.</title>
        <authorList>
            <person name="Kono N."/>
            <person name="Nakamura H."/>
            <person name="Ohtoshi R."/>
            <person name="Tomita M."/>
            <person name="Numata K."/>
            <person name="Arakawa K."/>
        </authorList>
    </citation>
    <scope>NUCLEOTIDE SEQUENCE [LARGE SCALE GENOMIC DNA]</scope>
</reference>
<name>A0A4C1WKB7_EUMVA</name>
<comment type="caution">
    <text evidence="2">The sequence shown here is derived from an EMBL/GenBank/DDBJ whole genome shotgun (WGS) entry which is preliminary data.</text>
</comment>
<keyword evidence="3" id="KW-1185">Reference proteome</keyword>
<evidence type="ECO:0000313" key="3">
    <source>
        <dbReference type="Proteomes" id="UP000299102"/>
    </source>
</evidence>
<dbReference type="AlphaFoldDB" id="A0A4C1WKB7"/>
<sequence>MDEPGWLKRNRKIRLALTDVTIRRYWIPIERISVPLQMFMQDKTKLSGAVAHDLVAGVKIKCPDRPVAELDWSVGAEAATGVTPPARSRAAAASASEVVT</sequence>
<organism evidence="2 3">
    <name type="scientific">Eumeta variegata</name>
    <name type="common">Bagworm moth</name>
    <name type="synonym">Eumeta japonica</name>
    <dbReference type="NCBI Taxonomy" id="151549"/>
    <lineage>
        <taxon>Eukaryota</taxon>
        <taxon>Metazoa</taxon>
        <taxon>Ecdysozoa</taxon>
        <taxon>Arthropoda</taxon>
        <taxon>Hexapoda</taxon>
        <taxon>Insecta</taxon>
        <taxon>Pterygota</taxon>
        <taxon>Neoptera</taxon>
        <taxon>Endopterygota</taxon>
        <taxon>Lepidoptera</taxon>
        <taxon>Glossata</taxon>
        <taxon>Ditrysia</taxon>
        <taxon>Tineoidea</taxon>
        <taxon>Psychidae</taxon>
        <taxon>Oiketicinae</taxon>
        <taxon>Eumeta</taxon>
    </lineage>
</organism>
<feature type="compositionally biased region" description="Low complexity" evidence="1">
    <location>
        <begin position="86"/>
        <end position="100"/>
    </location>
</feature>
<dbReference type="Proteomes" id="UP000299102">
    <property type="component" value="Unassembled WGS sequence"/>
</dbReference>
<evidence type="ECO:0000313" key="2">
    <source>
        <dbReference type="EMBL" id="GBP50564.1"/>
    </source>
</evidence>
<evidence type="ECO:0000256" key="1">
    <source>
        <dbReference type="SAM" id="MobiDB-lite"/>
    </source>
</evidence>